<gene>
    <name evidence="1" type="ORF">T265_04054</name>
</gene>
<proteinExistence type="predicted"/>
<keyword evidence="2" id="KW-1185">Reference proteome</keyword>
<dbReference type="KEGG" id="ovi:T265_04054"/>
<dbReference type="RefSeq" id="XP_009166953.1">
    <property type="nucleotide sequence ID" value="XM_009168689.1"/>
</dbReference>
<dbReference type="AlphaFoldDB" id="A0A074ZQD5"/>
<sequence length="96" mass="11047">MTSEKGCIRHISQITENQLIQHLSLVRAAVPYLEPLTQKEVTFDLAVALRVNTREQQRSYQREISLVQMELAAMTITAWATSQYPGPHDSFRWDDS</sequence>
<accession>A0A074ZQD5</accession>
<name>A0A074ZQD5_OPIVI</name>
<evidence type="ECO:0000313" key="2">
    <source>
        <dbReference type="Proteomes" id="UP000054324"/>
    </source>
</evidence>
<organism evidence="1 2">
    <name type="scientific">Opisthorchis viverrini</name>
    <name type="common">Southeast Asian liver fluke</name>
    <dbReference type="NCBI Taxonomy" id="6198"/>
    <lineage>
        <taxon>Eukaryota</taxon>
        <taxon>Metazoa</taxon>
        <taxon>Spiralia</taxon>
        <taxon>Lophotrochozoa</taxon>
        <taxon>Platyhelminthes</taxon>
        <taxon>Trematoda</taxon>
        <taxon>Digenea</taxon>
        <taxon>Opisthorchiida</taxon>
        <taxon>Opisthorchiata</taxon>
        <taxon>Opisthorchiidae</taxon>
        <taxon>Opisthorchis</taxon>
    </lineage>
</organism>
<evidence type="ECO:0000313" key="1">
    <source>
        <dbReference type="EMBL" id="KER29311.1"/>
    </source>
</evidence>
<protein>
    <submittedName>
        <fullName evidence="1">Uncharacterized protein</fullName>
    </submittedName>
</protein>
<dbReference type="EMBL" id="KL596681">
    <property type="protein sequence ID" value="KER29311.1"/>
    <property type="molecule type" value="Genomic_DNA"/>
</dbReference>
<dbReference type="CTD" id="20318240"/>
<reference evidence="1 2" key="1">
    <citation type="submission" date="2013-11" db="EMBL/GenBank/DDBJ databases">
        <title>Opisthorchis viverrini - life in the bile duct.</title>
        <authorList>
            <person name="Young N.D."/>
            <person name="Nagarajan N."/>
            <person name="Lin S.J."/>
            <person name="Korhonen P.K."/>
            <person name="Jex A.R."/>
            <person name="Hall R.S."/>
            <person name="Safavi-Hemami H."/>
            <person name="Kaewkong W."/>
            <person name="Bertrand D."/>
            <person name="Gao S."/>
            <person name="Seet Q."/>
            <person name="Wongkham S."/>
            <person name="Teh B.T."/>
            <person name="Wongkham C."/>
            <person name="Intapan P.M."/>
            <person name="Maleewong W."/>
            <person name="Yang X."/>
            <person name="Hu M."/>
            <person name="Wang Z."/>
            <person name="Hofmann A."/>
            <person name="Sternberg P.W."/>
            <person name="Tan P."/>
            <person name="Wang J."/>
            <person name="Gasser R.B."/>
        </authorList>
    </citation>
    <scope>NUCLEOTIDE SEQUENCE [LARGE SCALE GENOMIC DNA]</scope>
</reference>
<dbReference type="Proteomes" id="UP000054324">
    <property type="component" value="Unassembled WGS sequence"/>
</dbReference>
<dbReference type="GeneID" id="20318240"/>